<accession>A0A3B1BFK9</accession>
<protein>
    <recommendedName>
        <fullName evidence="2">Glycosyltransferase</fullName>
    </recommendedName>
</protein>
<dbReference type="SUPFAM" id="SSF53448">
    <property type="entry name" value="Nucleotide-diphospho-sugar transferases"/>
    <property type="match status" value="1"/>
</dbReference>
<dbReference type="Pfam" id="PF09837">
    <property type="entry name" value="DUF2064"/>
    <property type="match status" value="1"/>
</dbReference>
<sequence length="208" mass="23267">MKYPDARILIFAKAPEPGYAKTRLISLLGAEGAADLSACLLQHTVEQVMTANLCPVQLWCVPDTKHALFQQLTADYHISLHVQAGHDLGERMCKAAAFALYDAQAVILIGADCPLLNVTHLSQSLQWLLDGNDAVLGPAEDGGYVLLGTKHDEPHLFANIPWGEDQVLRSTRRRLVELDWRWRELEVLWDLDRPADLERWNALKGNPQ</sequence>
<dbReference type="EMBL" id="UOFX01000078">
    <property type="protein sequence ID" value="VAX10873.1"/>
    <property type="molecule type" value="Genomic_DNA"/>
</dbReference>
<dbReference type="AlphaFoldDB" id="A0A3B1BFK9"/>
<dbReference type="InterPro" id="IPR029044">
    <property type="entry name" value="Nucleotide-diphossugar_trans"/>
</dbReference>
<proteinExistence type="predicted"/>
<dbReference type="NCBIfam" id="TIGR04282">
    <property type="entry name" value="glyco_like_cofC"/>
    <property type="match status" value="1"/>
</dbReference>
<reference evidence="1" key="1">
    <citation type="submission" date="2018-06" db="EMBL/GenBank/DDBJ databases">
        <authorList>
            <person name="Zhirakovskaya E."/>
        </authorList>
    </citation>
    <scope>NUCLEOTIDE SEQUENCE</scope>
</reference>
<dbReference type="PANTHER" id="PTHR36529">
    <property type="entry name" value="SLL1095 PROTEIN"/>
    <property type="match status" value="1"/>
</dbReference>
<dbReference type="PANTHER" id="PTHR36529:SF1">
    <property type="entry name" value="GLYCOSYLTRANSFERASE"/>
    <property type="match status" value="1"/>
</dbReference>
<evidence type="ECO:0000313" key="1">
    <source>
        <dbReference type="EMBL" id="VAX10873.1"/>
    </source>
</evidence>
<organism evidence="1">
    <name type="scientific">hydrothermal vent metagenome</name>
    <dbReference type="NCBI Taxonomy" id="652676"/>
    <lineage>
        <taxon>unclassified sequences</taxon>
        <taxon>metagenomes</taxon>
        <taxon>ecological metagenomes</taxon>
    </lineage>
</organism>
<evidence type="ECO:0008006" key="2">
    <source>
        <dbReference type="Google" id="ProtNLM"/>
    </source>
</evidence>
<dbReference type="InterPro" id="IPR018641">
    <property type="entry name" value="Trfase_1_rSAM/seldom-assoc"/>
</dbReference>
<name>A0A3B1BFK9_9ZZZZ</name>
<gene>
    <name evidence="1" type="ORF">MNBD_GAMMA26-792</name>
</gene>
<dbReference type="Gene3D" id="3.90.550.10">
    <property type="entry name" value="Spore Coat Polysaccharide Biosynthesis Protein SpsA, Chain A"/>
    <property type="match status" value="1"/>
</dbReference>